<proteinExistence type="predicted"/>
<evidence type="ECO:0000256" key="2">
    <source>
        <dbReference type="ARBA" id="ARBA00022670"/>
    </source>
</evidence>
<evidence type="ECO:0000256" key="7">
    <source>
        <dbReference type="PROSITE-ProRule" id="PRU01211"/>
    </source>
</evidence>
<dbReference type="PANTHER" id="PTHR10127:SF780">
    <property type="entry name" value="METALLOENDOPEPTIDASE"/>
    <property type="match status" value="1"/>
</dbReference>
<dbReference type="AlphaFoldDB" id="A0AAV2SLS3"/>
<dbReference type="EMBL" id="CAXKWB010080704">
    <property type="protein sequence ID" value="CAL4205121.1"/>
    <property type="molecule type" value="Genomic_DNA"/>
</dbReference>
<dbReference type="GO" id="GO:0004222">
    <property type="term" value="F:metalloendopeptidase activity"/>
    <property type="evidence" value="ECO:0007669"/>
    <property type="project" value="InterPro"/>
</dbReference>
<dbReference type="PROSITE" id="PS51864">
    <property type="entry name" value="ASTACIN"/>
    <property type="match status" value="1"/>
</dbReference>
<keyword evidence="2" id="KW-0645">Protease</keyword>
<evidence type="ECO:0000313" key="11">
    <source>
        <dbReference type="Proteomes" id="UP001497623"/>
    </source>
</evidence>
<dbReference type="Proteomes" id="UP001497623">
    <property type="component" value="Unassembled WGS sequence"/>
</dbReference>
<feature type="non-terminal residue" evidence="10">
    <location>
        <position position="1"/>
    </location>
</feature>
<feature type="domain" description="Peptidase M12A" evidence="9">
    <location>
        <begin position="47"/>
        <end position="145"/>
    </location>
</feature>
<dbReference type="Pfam" id="PF01400">
    <property type="entry name" value="Astacin"/>
    <property type="match status" value="1"/>
</dbReference>
<keyword evidence="6" id="KW-0482">Metalloprotease</keyword>
<comment type="caution">
    <text evidence="7">Lacks conserved residue(s) required for the propagation of feature annotation.</text>
</comment>
<name>A0AAV2SLS3_MEGNR</name>
<accession>A0AAV2SLS3</accession>
<keyword evidence="5" id="KW-0862">Zinc</keyword>
<dbReference type="GO" id="GO:0006508">
    <property type="term" value="P:proteolysis"/>
    <property type="evidence" value="ECO:0007669"/>
    <property type="project" value="UniProtKB-KW"/>
</dbReference>
<keyword evidence="11" id="KW-1185">Reference proteome</keyword>
<gene>
    <name evidence="10" type="ORF">MNOR_LOCUS37903</name>
</gene>
<evidence type="ECO:0000256" key="3">
    <source>
        <dbReference type="ARBA" id="ARBA00022723"/>
    </source>
</evidence>
<dbReference type="SUPFAM" id="SSF55486">
    <property type="entry name" value="Metalloproteases ('zincins'), catalytic domain"/>
    <property type="match status" value="1"/>
</dbReference>
<dbReference type="InterPro" id="IPR024079">
    <property type="entry name" value="MetalloPept_cat_dom_sf"/>
</dbReference>
<evidence type="ECO:0000256" key="1">
    <source>
        <dbReference type="ARBA" id="ARBA00001947"/>
    </source>
</evidence>
<dbReference type="Gene3D" id="3.40.390.10">
    <property type="entry name" value="Collagenase (Catalytic Domain)"/>
    <property type="match status" value="1"/>
</dbReference>
<evidence type="ECO:0000256" key="4">
    <source>
        <dbReference type="ARBA" id="ARBA00022801"/>
    </source>
</evidence>
<evidence type="ECO:0000259" key="9">
    <source>
        <dbReference type="PROSITE" id="PS51864"/>
    </source>
</evidence>
<evidence type="ECO:0000256" key="8">
    <source>
        <dbReference type="SAM" id="MobiDB-lite"/>
    </source>
</evidence>
<dbReference type="PANTHER" id="PTHR10127">
    <property type="entry name" value="DISCOIDIN, CUB, EGF, LAMININ , AND ZINC METALLOPROTEASE DOMAIN CONTAINING"/>
    <property type="match status" value="1"/>
</dbReference>
<comment type="cofactor">
    <cofactor evidence="1">
        <name>Zn(2+)</name>
        <dbReference type="ChEBI" id="CHEBI:29105"/>
    </cofactor>
</comment>
<feature type="region of interest" description="Disordered" evidence="8">
    <location>
        <begin position="1"/>
        <end position="22"/>
    </location>
</feature>
<keyword evidence="3" id="KW-0479">Metal-binding</keyword>
<feature type="compositionally biased region" description="Basic and acidic residues" evidence="8">
    <location>
        <begin position="1"/>
        <end position="11"/>
    </location>
</feature>
<evidence type="ECO:0000256" key="6">
    <source>
        <dbReference type="ARBA" id="ARBA00023049"/>
    </source>
</evidence>
<comment type="caution">
    <text evidence="10">The sequence shown here is derived from an EMBL/GenBank/DDBJ whole genome shotgun (WGS) entry which is preliminary data.</text>
</comment>
<feature type="disulfide bond" evidence="7">
    <location>
        <begin position="121"/>
        <end position="143"/>
    </location>
</feature>
<organism evidence="10 11">
    <name type="scientific">Meganyctiphanes norvegica</name>
    <name type="common">Northern krill</name>
    <name type="synonym">Thysanopoda norvegica</name>
    <dbReference type="NCBI Taxonomy" id="48144"/>
    <lineage>
        <taxon>Eukaryota</taxon>
        <taxon>Metazoa</taxon>
        <taxon>Ecdysozoa</taxon>
        <taxon>Arthropoda</taxon>
        <taxon>Crustacea</taxon>
        <taxon>Multicrustacea</taxon>
        <taxon>Malacostraca</taxon>
        <taxon>Eumalacostraca</taxon>
        <taxon>Eucarida</taxon>
        <taxon>Euphausiacea</taxon>
        <taxon>Euphausiidae</taxon>
        <taxon>Meganyctiphanes</taxon>
    </lineage>
</organism>
<feature type="non-terminal residue" evidence="10">
    <location>
        <position position="145"/>
    </location>
</feature>
<dbReference type="GO" id="GO:0046872">
    <property type="term" value="F:metal ion binding"/>
    <property type="evidence" value="ECO:0007669"/>
    <property type="project" value="UniProtKB-KW"/>
</dbReference>
<reference evidence="10 11" key="1">
    <citation type="submission" date="2024-05" db="EMBL/GenBank/DDBJ databases">
        <authorList>
            <person name="Wallberg A."/>
        </authorList>
    </citation>
    <scope>NUCLEOTIDE SEQUENCE [LARGE SCALE GENOMIC DNA]</scope>
</reference>
<evidence type="ECO:0000313" key="10">
    <source>
        <dbReference type="EMBL" id="CAL4205121.1"/>
    </source>
</evidence>
<protein>
    <recommendedName>
        <fullName evidence="9">Peptidase M12A domain-containing protein</fullName>
    </recommendedName>
</protein>
<evidence type="ECO:0000256" key="5">
    <source>
        <dbReference type="ARBA" id="ARBA00022833"/>
    </source>
</evidence>
<sequence length="145" mass="16893">QVTEFPKRVEPEEPFENSNPREVNGRELYQSDILLTDEQINILKDRKARADLAYRWTEGEDGYPVVPYTFIDMFSADEHTIIQESLDSWMEHTCIRFVETTNFTKPYVKFYNGTGTGSNGCWARLGMIYHWTEGQELNLGPRCVT</sequence>
<keyword evidence="7" id="KW-1015">Disulfide bond</keyword>
<keyword evidence="4" id="KW-0378">Hydrolase</keyword>
<dbReference type="InterPro" id="IPR001506">
    <property type="entry name" value="Peptidase_M12A"/>
</dbReference>